<dbReference type="EMBL" id="RQXU01000009">
    <property type="protein sequence ID" value="RRH87288.1"/>
    <property type="molecule type" value="Genomic_DNA"/>
</dbReference>
<dbReference type="InterPro" id="IPR050245">
    <property type="entry name" value="PrsA_foldase"/>
</dbReference>
<organism evidence="5 6">
    <name type="scientific">Variovorax beijingensis</name>
    <dbReference type="NCBI Taxonomy" id="2496117"/>
    <lineage>
        <taxon>Bacteria</taxon>
        <taxon>Pseudomonadati</taxon>
        <taxon>Pseudomonadota</taxon>
        <taxon>Betaproteobacteria</taxon>
        <taxon>Burkholderiales</taxon>
        <taxon>Comamonadaceae</taxon>
        <taxon>Variovorax</taxon>
    </lineage>
</organism>
<keyword evidence="2 5" id="KW-0413">Isomerase</keyword>
<feature type="signal peptide" evidence="3">
    <location>
        <begin position="1"/>
        <end position="32"/>
    </location>
</feature>
<dbReference type="PROSITE" id="PS50198">
    <property type="entry name" value="PPIC_PPIASE_2"/>
    <property type="match status" value="1"/>
</dbReference>
<name>A0A3P3EPH8_9BURK</name>
<evidence type="ECO:0000256" key="3">
    <source>
        <dbReference type="SAM" id="SignalP"/>
    </source>
</evidence>
<feature type="chain" id="PRO_5018283323" evidence="3">
    <location>
        <begin position="33"/>
        <end position="313"/>
    </location>
</feature>
<dbReference type="SUPFAM" id="SSF54534">
    <property type="entry name" value="FKBP-like"/>
    <property type="match status" value="1"/>
</dbReference>
<dbReference type="PANTHER" id="PTHR47245:SF3">
    <property type="entry name" value="PEPTIDYL-PROLYL CIS-TRANS ISOMERASE, PPIC-TYPE-RELATED"/>
    <property type="match status" value="1"/>
</dbReference>
<dbReference type="InterPro" id="IPR000297">
    <property type="entry name" value="PPIase_PpiC"/>
</dbReference>
<dbReference type="Gene3D" id="3.10.50.40">
    <property type="match status" value="1"/>
</dbReference>
<dbReference type="PANTHER" id="PTHR47245">
    <property type="entry name" value="PEPTIDYLPROLYL ISOMERASE"/>
    <property type="match status" value="1"/>
</dbReference>
<dbReference type="Proteomes" id="UP000271590">
    <property type="component" value="Unassembled WGS sequence"/>
</dbReference>
<dbReference type="RefSeq" id="WP_124959633.1">
    <property type="nucleotide sequence ID" value="NZ_RQXU01000009.1"/>
</dbReference>
<dbReference type="InterPro" id="IPR046357">
    <property type="entry name" value="PPIase_dom_sf"/>
</dbReference>
<protein>
    <submittedName>
        <fullName evidence="5">Peptidylprolyl isomerase</fullName>
    </submittedName>
</protein>
<evidence type="ECO:0000256" key="2">
    <source>
        <dbReference type="PROSITE-ProRule" id="PRU00278"/>
    </source>
</evidence>
<comment type="similarity">
    <text evidence="1">Belongs to the PpiC/parvulin rotamase family.</text>
</comment>
<comment type="caution">
    <text evidence="5">The sequence shown here is derived from an EMBL/GenBank/DDBJ whole genome shotgun (WGS) entry which is preliminary data.</text>
</comment>
<keyword evidence="2" id="KW-0697">Rotamase</keyword>
<evidence type="ECO:0000256" key="1">
    <source>
        <dbReference type="ARBA" id="ARBA00007656"/>
    </source>
</evidence>
<dbReference type="GO" id="GO:0003755">
    <property type="term" value="F:peptidyl-prolyl cis-trans isomerase activity"/>
    <property type="evidence" value="ECO:0007669"/>
    <property type="project" value="UniProtKB-KW"/>
</dbReference>
<proteinExistence type="inferred from homology"/>
<feature type="domain" description="PpiC" evidence="4">
    <location>
        <begin position="156"/>
        <end position="256"/>
    </location>
</feature>
<accession>A0A3P3EPH8</accession>
<sequence length="313" mass="33572">MKRRKSSSAALMQRLRAAAGVLLVSSVGVASAQAPAQGNGVVARMGEVTVGQDEVEKLLQALPDAERAAVKADRASLDGWLRQRLLSEALLRDARAKGWADRPEVKAKVDAAMREIAARIVTTSYLESVSQVPEAFPSETDMQAAYEQGKANFNLPAAYRVAQIYLAAPERDAAAVAKVREEAGKLARQARAGDFAAVARASSQDKRSAERGGEVDTLPLARILPELRDTVARLKVGEVSDPVQAQAGFHVVKLLGIQPARTATLDEMKPQLRAALRQQRQQQLVQAYLAQLAPPTQLSIDAAALDAALKKTN</sequence>
<evidence type="ECO:0000313" key="5">
    <source>
        <dbReference type="EMBL" id="RRH87288.1"/>
    </source>
</evidence>
<evidence type="ECO:0000259" key="4">
    <source>
        <dbReference type="PROSITE" id="PS50198"/>
    </source>
</evidence>
<reference evidence="5 6" key="1">
    <citation type="submission" date="2018-11" db="EMBL/GenBank/DDBJ databases">
        <title>The genome of Variovorax sp T529.</title>
        <authorList>
            <person name="Gao J."/>
        </authorList>
    </citation>
    <scope>NUCLEOTIDE SEQUENCE [LARGE SCALE GENOMIC DNA]</scope>
    <source>
        <strain evidence="5 6">T529</strain>
    </source>
</reference>
<gene>
    <name evidence="5" type="ORF">EH244_17480</name>
</gene>
<dbReference type="Pfam" id="PF13145">
    <property type="entry name" value="Rotamase_2"/>
    <property type="match status" value="1"/>
</dbReference>
<keyword evidence="3" id="KW-0732">Signal</keyword>
<dbReference type="AlphaFoldDB" id="A0A3P3EPH8"/>
<evidence type="ECO:0000313" key="6">
    <source>
        <dbReference type="Proteomes" id="UP000271590"/>
    </source>
</evidence>